<dbReference type="CDD" id="cd07185">
    <property type="entry name" value="OmpA_C-like"/>
    <property type="match status" value="1"/>
</dbReference>
<dbReference type="InterPro" id="IPR006665">
    <property type="entry name" value="OmpA-like"/>
</dbReference>
<comment type="subcellular location">
    <subcellularLocation>
        <location evidence="1">Cell outer membrane</location>
    </subcellularLocation>
</comment>
<evidence type="ECO:0000313" key="8">
    <source>
        <dbReference type="Proteomes" id="UP001168552"/>
    </source>
</evidence>
<dbReference type="Proteomes" id="UP001168552">
    <property type="component" value="Unassembled WGS sequence"/>
</dbReference>
<dbReference type="InterPro" id="IPR006690">
    <property type="entry name" value="OMPA-like_CS"/>
</dbReference>
<evidence type="ECO:0000259" key="6">
    <source>
        <dbReference type="PROSITE" id="PS51123"/>
    </source>
</evidence>
<dbReference type="PANTHER" id="PTHR30329:SF21">
    <property type="entry name" value="LIPOPROTEIN YIAD-RELATED"/>
    <property type="match status" value="1"/>
</dbReference>
<dbReference type="NCBIfam" id="TIGR03519">
    <property type="entry name" value="T9SS_PorP_fam"/>
    <property type="match status" value="1"/>
</dbReference>
<feature type="region of interest" description="Disordered" evidence="5">
    <location>
        <begin position="329"/>
        <end position="353"/>
    </location>
</feature>
<reference evidence="7" key="1">
    <citation type="submission" date="2023-06" db="EMBL/GenBank/DDBJ databases">
        <title>Cytophagales bacterium Strain LB-30, isolated from soil.</title>
        <authorList>
            <person name="Liu B."/>
        </authorList>
    </citation>
    <scope>NUCLEOTIDE SEQUENCE</scope>
    <source>
        <strain evidence="7">LB-30</strain>
    </source>
</reference>
<accession>A0ABT8F6K5</accession>
<comment type="caution">
    <text evidence="7">The sequence shown here is derived from an EMBL/GenBank/DDBJ whole genome shotgun (WGS) entry which is preliminary data.</text>
</comment>
<protein>
    <submittedName>
        <fullName evidence="7">PorP/SprF family type IX secretion system membrane protein</fullName>
    </submittedName>
</protein>
<dbReference type="InterPro" id="IPR050330">
    <property type="entry name" value="Bact_OuterMem_StrucFunc"/>
</dbReference>
<evidence type="ECO:0000256" key="1">
    <source>
        <dbReference type="ARBA" id="ARBA00004442"/>
    </source>
</evidence>
<name>A0ABT8F6K5_9BACT</name>
<dbReference type="PRINTS" id="PR01021">
    <property type="entry name" value="OMPADOMAIN"/>
</dbReference>
<evidence type="ECO:0000313" key="7">
    <source>
        <dbReference type="EMBL" id="MDN4165994.1"/>
    </source>
</evidence>
<dbReference type="InterPro" id="IPR036737">
    <property type="entry name" value="OmpA-like_sf"/>
</dbReference>
<keyword evidence="2 4" id="KW-0472">Membrane</keyword>
<dbReference type="Gene3D" id="3.30.1330.60">
    <property type="entry name" value="OmpA-like domain"/>
    <property type="match status" value="1"/>
</dbReference>
<dbReference type="RefSeq" id="WP_320004529.1">
    <property type="nucleotide sequence ID" value="NZ_JAUHJS010000005.1"/>
</dbReference>
<dbReference type="PROSITE" id="PS01068">
    <property type="entry name" value="OMPA_1"/>
    <property type="match status" value="1"/>
</dbReference>
<keyword evidence="3" id="KW-0998">Cell outer membrane</keyword>
<dbReference type="PANTHER" id="PTHR30329">
    <property type="entry name" value="STATOR ELEMENT OF FLAGELLAR MOTOR COMPLEX"/>
    <property type="match status" value="1"/>
</dbReference>
<dbReference type="Pfam" id="PF11751">
    <property type="entry name" value="PorP_SprF"/>
    <property type="match status" value="1"/>
</dbReference>
<dbReference type="SUPFAM" id="SSF103088">
    <property type="entry name" value="OmpA-like"/>
    <property type="match status" value="1"/>
</dbReference>
<evidence type="ECO:0000256" key="5">
    <source>
        <dbReference type="SAM" id="MobiDB-lite"/>
    </source>
</evidence>
<dbReference type="InterPro" id="IPR019861">
    <property type="entry name" value="PorP/SprF_Bacteroidetes"/>
</dbReference>
<sequence length="526" mass="58297">MRSVTKIWLLTFFILLGTCGQRGYGQYLQYSLFQHAPYRINPALGAFYRAPSADLIYRDQKTGGGFNIRSSQFTYSQALGNGLRELPSLGLSVLDDRSGQLGYFVNQSVGLSLAQRVRLSHDQFLSVGLSGTYSTISLDAQSFTTGSQYVQYRGFSSSLPSGEAISQFRQNDWGISLGAMWVHQKPGGLAQSSVGLSFFDIRPTQISAENTGALSRRSIVAQGALALPVSAQWVVIPELIATYSAHSVQMALGPKVQFVPDRNARNSQYVSVFSRYITTGEIATGASIKKDRWTISAAYELSVNKTNTAHMGAFEVGLGYALPAKLKSEAKKEKEKPSSTSKKKKNKNDDWKEEYARQLAEKKAKQQVAKQKADSLAALKQVELAKADSVNEEERETVQADARSGAITQVVLLPDSVYHLRFMTDSHSIDEYNIDMLEGVLEMLSAFPEYHVELIGHTDNVGKSQYNQRLSEKRAETLKKILVLTGLPEERIVVLGRGDTQPLVPNDTEEGRRINRRVDIIIKSDW</sequence>
<evidence type="ECO:0000256" key="4">
    <source>
        <dbReference type="PROSITE-ProRule" id="PRU00473"/>
    </source>
</evidence>
<proteinExistence type="predicted"/>
<keyword evidence="8" id="KW-1185">Reference proteome</keyword>
<dbReference type="Pfam" id="PF00691">
    <property type="entry name" value="OmpA"/>
    <property type="match status" value="1"/>
</dbReference>
<feature type="domain" description="OmpA-like" evidence="6">
    <location>
        <begin position="406"/>
        <end position="526"/>
    </location>
</feature>
<dbReference type="InterPro" id="IPR006664">
    <property type="entry name" value="OMP_bac"/>
</dbReference>
<evidence type="ECO:0000256" key="2">
    <source>
        <dbReference type="ARBA" id="ARBA00023136"/>
    </source>
</evidence>
<dbReference type="EMBL" id="JAUHJS010000005">
    <property type="protein sequence ID" value="MDN4165994.1"/>
    <property type="molecule type" value="Genomic_DNA"/>
</dbReference>
<gene>
    <name evidence="7" type="ORF">QWY31_10810</name>
</gene>
<dbReference type="PROSITE" id="PS51123">
    <property type="entry name" value="OMPA_2"/>
    <property type="match status" value="1"/>
</dbReference>
<organism evidence="7 8">
    <name type="scientific">Shiella aurantiaca</name>
    <dbReference type="NCBI Taxonomy" id="3058365"/>
    <lineage>
        <taxon>Bacteria</taxon>
        <taxon>Pseudomonadati</taxon>
        <taxon>Bacteroidota</taxon>
        <taxon>Cytophagia</taxon>
        <taxon>Cytophagales</taxon>
        <taxon>Shiellaceae</taxon>
        <taxon>Shiella</taxon>
    </lineage>
</organism>
<evidence type="ECO:0000256" key="3">
    <source>
        <dbReference type="ARBA" id="ARBA00023237"/>
    </source>
</evidence>